<accession>A0A239P0M1</accession>
<gene>
    <name evidence="1" type="ORF">SAMN05216252_1617</name>
</gene>
<organism evidence="1 2">
    <name type="scientific">Actinacidiphila glaucinigra</name>
    <dbReference type="NCBI Taxonomy" id="235986"/>
    <lineage>
        <taxon>Bacteria</taxon>
        <taxon>Bacillati</taxon>
        <taxon>Actinomycetota</taxon>
        <taxon>Actinomycetes</taxon>
        <taxon>Kitasatosporales</taxon>
        <taxon>Streptomycetaceae</taxon>
        <taxon>Actinacidiphila</taxon>
    </lineage>
</organism>
<dbReference type="EMBL" id="FZOF01000061">
    <property type="protein sequence ID" value="SNT60168.1"/>
    <property type="molecule type" value="Genomic_DNA"/>
</dbReference>
<sequence length="156" mass="17456">MVVVLLRHQEVEVDVDFYGFCLQEAEDQFVPEMYPDGREDIGEPFLTARPGRLDIESGGHTHTAHLRAEIFDAEPPADTHEPWEASGQATLFSQSGELRIWGVAGGPMEESLELGTTDTQWQVRVYCSGRAKVGRLAQLEVPKGVERYLVQFWPAA</sequence>
<dbReference type="Proteomes" id="UP000198280">
    <property type="component" value="Unassembled WGS sequence"/>
</dbReference>
<reference evidence="1 2" key="1">
    <citation type="submission" date="2017-06" db="EMBL/GenBank/DDBJ databases">
        <authorList>
            <person name="Kim H.J."/>
            <person name="Triplett B.A."/>
        </authorList>
    </citation>
    <scope>NUCLEOTIDE SEQUENCE [LARGE SCALE GENOMIC DNA]</scope>
    <source>
        <strain evidence="1 2">CGMCC 4.1858</strain>
    </source>
</reference>
<evidence type="ECO:0000313" key="2">
    <source>
        <dbReference type="Proteomes" id="UP000198280"/>
    </source>
</evidence>
<evidence type="ECO:0000313" key="1">
    <source>
        <dbReference type="EMBL" id="SNT60168.1"/>
    </source>
</evidence>
<dbReference type="RefSeq" id="WP_089229454.1">
    <property type="nucleotide sequence ID" value="NZ_FZOF01000061.1"/>
</dbReference>
<keyword evidence="2" id="KW-1185">Reference proteome</keyword>
<dbReference type="AlphaFoldDB" id="A0A239P0M1"/>
<name>A0A239P0M1_9ACTN</name>
<protein>
    <submittedName>
        <fullName evidence="1">Uncharacterized protein</fullName>
    </submittedName>
</protein>
<proteinExistence type="predicted"/>
<dbReference type="OrthoDB" id="4324574at2"/>